<evidence type="ECO:0000256" key="5">
    <source>
        <dbReference type="ARBA" id="ARBA00022692"/>
    </source>
</evidence>
<dbReference type="InterPro" id="IPR038552">
    <property type="entry name" value="Tim21_IMS_sf"/>
</dbReference>
<dbReference type="InterPro" id="IPR013261">
    <property type="entry name" value="Tim21"/>
</dbReference>
<evidence type="ECO:0000256" key="10">
    <source>
        <dbReference type="ARBA" id="ARBA00023128"/>
    </source>
</evidence>
<evidence type="ECO:0000313" key="14">
    <source>
        <dbReference type="Proteomes" id="UP000502823"/>
    </source>
</evidence>
<evidence type="ECO:0000256" key="2">
    <source>
        <dbReference type="ARBA" id="ARBA00010867"/>
    </source>
</evidence>
<dbReference type="PANTHER" id="PTHR13032:SF6">
    <property type="entry name" value="MITOCHONDRIAL IMPORT INNER MEMBRANE TRANSLOCASE SUBUNIT TIM21"/>
    <property type="match status" value="1"/>
</dbReference>
<evidence type="ECO:0000256" key="6">
    <source>
        <dbReference type="ARBA" id="ARBA00022927"/>
    </source>
</evidence>
<evidence type="ECO:0000256" key="3">
    <source>
        <dbReference type="ARBA" id="ARBA00020726"/>
    </source>
</evidence>
<dbReference type="GO" id="GO:0005744">
    <property type="term" value="C:TIM23 mitochondrial import inner membrane translocase complex"/>
    <property type="evidence" value="ECO:0007669"/>
    <property type="project" value="UniProtKB-UniRule"/>
</dbReference>
<keyword evidence="10 12" id="KW-0496">Mitochondrion</keyword>
<keyword evidence="6 12" id="KW-0653">Protein transport</keyword>
<keyword evidence="8 12" id="KW-1133">Transmembrane helix</keyword>
<gene>
    <name evidence="13" type="ORF">Cfor_12631</name>
</gene>
<keyword evidence="11 12" id="KW-0472">Membrane</keyword>
<dbReference type="Proteomes" id="UP000502823">
    <property type="component" value="Unassembled WGS sequence"/>
</dbReference>
<comment type="similarity">
    <text evidence="2 12">Belongs to the TIM21 family.</text>
</comment>
<evidence type="ECO:0000256" key="11">
    <source>
        <dbReference type="ARBA" id="ARBA00023136"/>
    </source>
</evidence>
<evidence type="ECO:0000256" key="8">
    <source>
        <dbReference type="ARBA" id="ARBA00022989"/>
    </source>
</evidence>
<comment type="subcellular location">
    <subcellularLocation>
        <location evidence="12">Mitochondrion inner membrane</location>
        <topology evidence="12">Single-pass membrane protein</topology>
    </subcellularLocation>
    <subcellularLocation>
        <location evidence="1">Mitochondrion membrane</location>
        <topology evidence="1">Single-pass membrane protein</topology>
    </subcellularLocation>
</comment>
<evidence type="ECO:0000256" key="1">
    <source>
        <dbReference type="ARBA" id="ARBA00004304"/>
    </source>
</evidence>
<comment type="caution">
    <text evidence="13">The sequence shown here is derived from an EMBL/GenBank/DDBJ whole genome shotgun (WGS) entry which is preliminary data.</text>
</comment>
<dbReference type="InParanoid" id="A0A6L2PEB0"/>
<dbReference type="EMBL" id="BLKM01000151">
    <property type="protein sequence ID" value="GFG29542.1"/>
    <property type="molecule type" value="Genomic_DNA"/>
</dbReference>
<accession>A0A6L2PEB0</accession>
<dbReference type="AlphaFoldDB" id="A0A6L2PEB0"/>
<keyword evidence="12" id="KW-0999">Mitochondrion inner membrane</keyword>
<evidence type="ECO:0000256" key="7">
    <source>
        <dbReference type="ARBA" id="ARBA00022946"/>
    </source>
</evidence>
<evidence type="ECO:0000256" key="4">
    <source>
        <dbReference type="ARBA" id="ARBA00022448"/>
    </source>
</evidence>
<dbReference type="FunFam" id="3.10.450.320:FF:000001">
    <property type="entry name" value="Mitochondrial import inner membrane translocase subunit Tim21"/>
    <property type="match status" value="1"/>
</dbReference>
<evidence type="ECO:0000256" key="12">
    <source>
        <dbReference type="RuleBase" id="RU367142"/>
    </source>
</evidence>
<keyword evidence="14" id="KW-1185">Reference proteome</keyword>
<dbReference type="FunCoup" id="A0A6L2PEB0">
    <property type="interactions" value="1012"/>
</dbReference>
<protein>
    <recommendedName>
        <fullName evidence="3 12">Mitochondrial import inner membrane translocase subunit Tim21</fullName>
    </recommendedName>
</protein>
<keyword evidence="9 12" id="KW-0811">Translocation</keyword>
<sequence length="263" mass="30506">MSKLIGPFARRKFLSCSKIRVFEALCTDTVVTFDVVKENTLKSLSYCRFYSSEKKKTSGLTKVKSTEMTKFSHTKTEFFGVHHHFAGCSLKWTRSGNLLTSYQDIPVPLKETAKTASYLGVILAGVGVTAVIFYQVFRELFSSKSPNSVYTTSLKKCCKDPRVIDSLGEPIKGFGEETRRGRRRHVSHLFYERDGINFLRMKYYIQGSRKRGTVHLEMRENDKGDFDYRYLFVQLDDYPRNTIIIEDNRYDNQMSFDKPFDML</sequence>
<dbReference type="PANTHER" id="PTHR13032">
    <property type="entry name" value="MITOCHONDRIAL IMPORT INNER MEMBRANE TRANSLOCASE SUBUNIT TIM21"/>
    <property type="match status" value="1"/>
</dbReference>
<evidence type="ECO:0000256" key="9">
    <source>
        <dbReference type="ARBA" id="ARBA00023010"/>
    </source>
</evidence>
<dbReference type="Gene3D" id="3.10.450.320">
    <property type="entry name" value="Mitochondrial import inner membrane translocase subunit Tim21"/>
    <property type="match status" value="1"/>
</dbReference>
<keyword evidence="7" id="KW-0809">Transit peptide</keyword>
<comment type="function">
    <text evidence="12">Essential component of the TIM23 complex, a complex that mediates the translocation of transit peptide-containing proteins across the mitochondrial inner membrane.</text>
</comment>
<feature type="transmembrane region" description="Helical" evidence="12">
    <location>
        <begin position="118"/>
        <end position="137"/>
    </location>
</feature>
<evidence type="ECO:0000313" key="13">
    <source>
        <dbReference type="EMBL" id="GFG29542.1"/>
    </source>
</evidence>
<keyword evidence="5 12" id="KW-0812">Transmembrane</keyword>
<comment type="subunit">
    <text evidence="12">Component of the TIM23 complex.</text>
</comment>
<dbReference type="GO" id="GO:0030150">
    <property type="term" value="P:protein import into mitochondrial matrix"/>
    <property type="evidence" value="ECO:0007669"/>
    <property type="project" value="UniProtKB-UniRule"/>
</dbReference>
<name>A0A6L2PEB0_COPFO</name>
<organism evidence="13 14">
    <name type="scientific">Coptotermes formosanus</name>
    <name type="common">Formosan subterranean termite</name>
    <dbReference type="NCBI Taxonomy" id="36987"/>
    <lineage>
        <taxon>Eukaryota</taxon>
        <taxon>Metazoa</taxon>
        <taxon>Ecdysozoa</taxon>
        <taxon>Arthropoda</taxon>
        <taxon>Hexapoda</taxon>
        <taxon>Insecta</taxon>
        <taxon>Pterygota</taxon>
        <taxon>Neoptera</taxon>
        <taxon>Polyneoptera</taxon>
        <taxon>Dictyoptera</taxon>
        <taxon>Blattodea</taxon>
        <taxon>Blattoidea</taxon>
        <taxon>Termitoidae</taxon>
        <taxon>Rhinotermitidae</taxon>
        <taxon>Coptotermes</taxon>
    </lineage>
</organism>
<dbReference type="Pfam" id="PF08294">
    <property type="entry name" value="TIM21"/>
    <property type="match status" value="1"/>
</dbReference>
<proteinExistence type="inferred from homology"/>
<dbReference type="OrthoDB" id="436405at2759"/>
<reference evidence="14" key="1">
    <citation type="submission" date="2020-01" db="EMBL/GenBank/DDBJ databases">
        <title>Draft genome sequence of the Termite Coptotermes fromosanus.</title>
        <authorList>
            <person name="Itakura S."/>
            <person name="Yosikawa Y."/>
            <person name="Umezawa K."/>
        </authorList>
    </citation>
    <scope>NUCLEOTIDE SEQUENCE [LARGE SCALE GENOMIC DNA]</scope>
</reference>
<keyword evidence="4 12" id="KW-0813">Transport</keyword>